<dbReference type="RefSeq" id="WP_046998356.1">
    <property type="nucleotide sequence ID" value="NZ_JAIW01000045.1"/>
</dbReference>
<comment type="caution">
    <text evidence="2">The sequence shown here is derived from an EMBL/GenBank/DDBJ whole genome shotgun (WGS) entry which is preliminary data.</text>
</comment>
<dbReference type="Gene3D" id="3.40.50.150">
    <property type="entry name" value="Vaccinia Virus protein VP39"/>
    <property type="match status" value="1"/>
</dbReference>
<dbReference type="SUPFAM" id="SSF53335">
    <property type="entry name" value="S-adenosyl-L-methionine-dependent methyltransferases"/>
    <property type="match status" value="1"/>
</dbReference>
<reference evidence="2 3" key="1">
    <citation type="submission" date="2014-01" db="EMBL/GenBank/DDBJ databases">
        <title>Development of a Comparative Genomic Fingerprinting Assay for High Resolution Genotyping of Arcobacter butzleri.</title>
        <authorList>
            <person name="Webb A.L."/>
            <person name="Inglis G.D."/>
            <person name="Kruczkiewicz P."/>
            <person name="Selinger L.B."/>
            <person name="Taboada E.N."/>
        </authorList>
    </citation>
    <scope>NUCLEOTIDE SEQUENCE [LARGE SCALE GENOMIC DNA]</scope>
    <source>
        <strain evidence="2 3">L355</strain>
    </source>
</reference>
<dbReference type="InterPro" id="IPR006342">
    <property type="entry name" value="FkbM_mtfrase"/>
</dbReference>
<sequence length="420" mass="49291">MIKTDKNFEEMISILFLIQNKIYDNKYTEETIQRFKDLCSKKKLYFFGVGYYAKALPKYLNKKYNVKVDGQYDWFEKKDDEVNQRAFKLANMYYRIDEKKRNKINAKIPLLTKEEFYKDPENTVIFLNYDNPIVEPYILFSLGFKNLYYLQTLAGEIMQNIMPPKKFDIYDRLDTMRTDFCFSDMDIAKISTVYYSLSDEKSKKVFFNLLKVKITSDVTYSQEVLDASTVHYFDKEVMPLGDEEVLIDCGANIGDTVESFYKCTNGKFKHIYAFEPDEINFDRMTKYINSLDCKDKITPLKCGVGQKDETVYIINPGSTTTAITTTETEFKIEVKTIPTTIDHIPTIIKMDIEGYEICALLGAMDLIKTYKPKLAISIYHKFDDLWNIPALIKMWVPEYKISIRQYAFDRTETVMYATIN</sequence>
<dbReference type="EMBL" id="JAIW01000045">
    <property type="protein sequence ID" value="KLE09494.1"/>
    <property type="molecule type" value="Genomic_DNA"/>
</dbReference>
<dbReference type="Pfam" id="PF05050">
    <property type="entry name" value="Methyltransf_21"/>
    <property type="match status" value="1"/>
</dbReference>
<dbReference type="InterPro" id="IPR029063">
    <property type="entry name" value="SAM-dependent_MTases_sf"/>
</dbReference>
<evidence type="ECO:0000259" key="1">
    <source>
        <dbReference type="Pfam" id="PF05050"/>
    </source>
</evidence>
<proteinExistence type="predicted"/>
<evidence type="ECO:0000313" key="3">
    <source>
        <dbReference type="Proteomes" id="UP000035154"/>
    </source>
</evidence>
<dbReference type="InterPro" id="IPR052514">
    <property type="entry name" value="SAM-dependent_MTase"/>
</dbReference>
<dbReference type="AlphaFoldDB" id="A0A0G9KSE2"/>
<name>A0A0G9KSE2_9BACT</name>
<gene>
    <name evidence="2" type="ORF">AF80_06705</name>
</gene>
<accession>A0A0G9KSE2</accession>
<organism evidence="2 3">
    <name type="scientific">Aliarcobacter butzleri L355</name>
    <dbReference type="NCBI Taxonomy" id="1447263"/>
    <lineage>
        <taxon>Bacteria</taxon>
        <taxon>Pseudomonadati</taxon>
        <taxon>Campylobacterota</taxon>
        <taxon>Epsilonproteobacteria</taxon>
        <taxon>Campylobacterales</taxon>
        <taxon>Arcobacteraceae</taxon>
        <taxon>Aliarcobacter</taxon>
    </lineage>
</organism>
<dbReference type="NCBIfam" id="TIGR01444">
    <property type="entry name" value="fkbM_fam"/>
    <property type="match status" value="1"/>
</dbReference>
<dbReference type="PATRIC" id="fig|1447263.3.peg.1311"/>
<feature type="domain" description="Methyltransferase FkbM" evidence="1">
    <location>
        <begin position="248"/>
        <end position="384"/>
    </location>
</feature>
<dbReference type="PANTHER" id="PTHR34203">
    <property type="entry name" value="METHYLTRANSFERASE, FKBM FAMILY PROTEIN"/>
    <property type="match status" value="1"/>
</dbReference>
<dbReference type="PANTHER" id="PTHR34203:SF15">
    <property type="entry name" value="SLL1173 PROTEIN"/>
    <property type="match status" value="1"/>
</dbReference>
<evidence type="ECO:0000313" key="2">
    <source>
        <dbReference type="EMBL" id="KLE09494.1"/>
    </source>
</evidence>
<dbReference type="Proteomes" id="UP000035154">
    <property type="component" value="Unassembled WGS sequence"/>
</dbReference>
<protein>
    <recommendedName>
        <fullName evidence="1">Methyltransferase FkbM domain-containing protein</fullName>
    </recommendedName>
</protein>